<evidence type="ECO:0000256" key="3">
    <source>
        <dbReference type="ARBA" id="ARBA00023274"/>
    </source>
</evidence>
<dbReference type="NCBIfam" id="TIGR01023">
    <property type="entry name" value="rpmG_bact"/>
    <property type="match status" value="1"/>
</dbReference>
<dbReference type="PROSITE" id="PS00582">
    <property type="entry name" value="RIBOSOMAL_L33"/>
    <property type="match status" value="1"/>
</dbReference>
<dbReference type="SUPFAM" id="SSF57829">
    <property type="entry name" value="Zn-binding ribosomal proteins"/>
    <property type="match status" value="1"/>
</dbReference>
<dbReference type="GO" id="GO:0005840">
    <property type="term" value="C:ribosome"/>
    <property type="evidence" value="ECO:0007669"/>
    <property type="project" value="UniProtKB-KW"/>
</dbReference>
<proteinExistence type="inferred from homology"/>
<accession>A0A059U428</accession>
<dbReference type="NCBIfam" id="NF001764">
    <property type="entry name" value="PRK00504.1"/>
    <property type="match status" value="1"/>
</dbReference>
<dbReference type="EMBL" id="KJ569699">
    <property type="protein sequence ID" value="AHZ58083.1"/>
    <property type="molecule type" value="Genomic_DNA"/>
</dbReference>
<dbReference type="PANTHER" id="PTHR43168">
    <property type="entry name" value="50S RIBOSOMAL PROTEIN L33, CHLOROPLASTIC"/>
    <property type="match status" value="1"/>
</dbReference>
<dbReference type="AlphaFoldDB" id="A0A059U428"/>
<evidence type="ECO:0000313" key="5">
    <source>
        <dbReference type="EMBL" id="AHZ58083.1"/>
    </source>
</evidence>
<protein>
    <recommendedName>
        <fullName evidence="4">Large ribosomal subunit protein bL33c</fullName>
    </recommendedName>
</protein>
<name>A0A059U428_TMEEL</name>
<geneLocation type="plastid" evidence="5"/>
<keyword evidence="3" id="KW-0687">Ribonucleoprotein</keyword>
<dbReference type="GO" id="GO:1990904">
    <property type="term" value="C:ribonucleoprotein complex"/>
    <property type="evidence" value="ECO:0007669"/>
    <property type="project" value="UniProtKB-KW"/>
</dbReference>
<comment type="similarity">
    <text evidence="1">Belongs to the bacterial ribosomal protein bL33 family.</text>
</comment>
<dbReference type="Gene3D" id="2.20.28.120">
    <property type="entry name" value="Ribosomal protein L33"/>
    <property type="match status" value="1"/>
</dbReference>
<organism evidence="5">
    <name type="scientific">Tmesipteris elongata</name>
    <name type="common">Slender fork-fern</name>
    <dbReference type="NCBI Taxonomy" id="50272"/>
    <lineage>
        <taxon>Eukaryota</taxon>
        <taxon>Viridiplantae</taxon>
        <taxon>Streptophyta</taxon>
        <taxon>Embryophyta</taxon>
        <taxon>Tracheophyta</taxon>
        <taxon>Polypodiopsida</taxon>
        <taxon>Ophioglossidae</taxon>
        <taxon>Psilotales</taxon>
        <taxon>Psilotaceae</taxon>
        <taxon>Tmesipteris</taxon>
    </lineage>
</organism>
<dbReference type="InterPro" id="IPR001705">
    <property type="entry name" value="Ribosomal_bL33"/>
</dbReference>
<dbReference type="GO" id="GO:0005737">
    <property type="term" value="C:cytoplasm"/>
    <property type="evidence" value="ECO:0007669"/>
    <property type="project" value="UniProtKB-ARBA"/>
</dbReference>
<dbReference type="NCBIfam" id="NF001860">
    <property type="entry name" value="PRK00595.1"/>
    <property type="match status" value="1"/>
</dbReference>
<dbReference type="GO" id="GO:0006412">
    <property type="term" value="P:translation"/>
    <property type="evidence" value="ECO:0007669"/>
    <property type="project" value="InterPro"/>
</dbReference>
<dbReference type="HAMAP" id="MF_00294">
    <property type="entry name" value="Ribosomal_bL33"/>
    <property type="match status" value="1"/>
</dbReference>
<reference evidence="5" key="1">
    <citation type="journal article" date="2014" name="Genome Biol. Evol.">
        <title>Two new fern chloroplasts and decelerated evolution linked to the long generation time in tree ferns.</title>
        <authorList>
            <person name="Zhong B."/>
            <person name="Fong R."/>
            <person name="Collins L.J."/>
            <person name="McLenachan P.A."/>
            <person name="Penny D."/>
        </authorList>
    </citation>
    <scope>NUCLEOTIDE SEQUENCE</scope>
</reference>
<dbReference type="InterPro" id="IPR011332">
    <property type="entry name" value="Ribosomal_zn-bd"/>
</dbReference>
<sequence length="65" mass="7516">MAKKKVKGARVIINLECMNCNRGSGRKKLASFSRYTTQKNRHNTPTRLELKKFCPSCSKYTIHIE</sequence>
<keyword evidence="5" id="KW-0934">Plastid</keyword>
<evidence type="ECO:0000256" key="4">
    <source>
        <dbReference type="ARBA" id="ARBA00035276"/>
    </source>
</evidence>
<dbReference type="InterPro" id="IPR018264">
    <property type="entry name" value="Ribosomal_bL33_CS"/>
</dbReference>
<dbReference type="GO" id="GO:0003735">
    <property type="term" value="F:structural constituent of ribosome"/>
    <property type="evidence" value="ECO:0007669"/>
    <property type="project" value="InterPro"/>
</dbReference>
<keyword evidence="2 5" id="KW-0689">Ribosomal protein</keyword>
<gene>
    <name evidence="5" type="primary">rpl33</name>
</gene>
<evidence type="ECO:0000256" key="2">
    <source>
        <dbReference type="ARBA" id="ARBA00022980"/>
    </source>
</evidence>
<evidence type="ECO:0000256" key="1">
    <source>
        <dbReference type="ARBA" id="ARBA00007596"/>
    </source>
</evidence>
<dbReference type="InterPro" id="IPR038584">
    <property type="entry name" value="Ribosomal_bL33_sf"/>
</dbReference>
<dbReference type="Pfam" id="PF00471">
    <property type="entry name" value="Ribosomal_L33"/>
    <property type="match status" value="1"/>
</dbReference>
<dbReference type="PANTHER" id="PTHR43168:SF2">
    <property type="entry name" value="LARGE RIBOSOMAL SUBUNIT PROTEIN BL33C"/>
    <property type="match status" value="1"/>
</dbReference>